<evidence type="ECO:0000256" key="2">
    <source>
        <dbReference type="SAM" id="Phobius"/>
    </source>
</evidence>
<protein>
    <submittedName>
        <fullName evidence="3">Uncharacterized protein</fullName>
    </submittedName>
</protein>
<evidence type="ECO:0000313" key="4">
    <source>
        <dbReference type="Proteomes" id="UP001476798"/>
    </source>
</evidence>
<feature type="region of interest" description="Disordered" evidence="1">
    <location>
        <begin position="59"/>
        <end position="113"/>
    </location>
</feature>
<keyword evidence="4" id="KW-1185">Reference proteome</keyword>
<dbReference type="Proteomes" id="UP001476798">
    <property type="component" value="Unassembled WGS sequence"/>
</dbReference>
<keyword evidence="2" id="KW-0472">Membrane</keyword>
<keyword evidence="2" id="KW-0812">Transmembrane</keyword>
<reference evidence="3 4" key="1">
    <citation type="submission" date="2021-06" db="EMBL/GenBank/DDBJ databases">
        <authorList>
            <person name="Palmer J.M."/>
        </authorList>
    </citation>
    <scope>NUCLEOTIDE SEQUENCE [LARGE SCALE GENOMIC DNA]</scope>
    <source>
        <strain evidence="3 4">GA_2019</strain>
        <tissue evidence="3">Muscle</tissue>
    </source>
</reference>
<sequence>VVAMLTVVAVSIFIIGCFWSVCGRTVLPLMHMLRAFIRSLSKIGVHLFTTNRYGCTSHPQGLRARGTPHPDCHEPADLRETTQSQGEQPGRRAKKQGYGHNREAGPALHVLRL</sequence>
<feature type="compositionally biased region" description="Basic and acidic residues" evidence="1">
    <location>
        <begin position="68"/>
        <end position="80"/>
    </location>
</feature>
<evidence type="ECO:0000256" key="1">
    <source>
        <dbReference type="SAM" id="MobiDB-lite"/>
    </source>
</evidence>
<proteinExistence type="predicted"/>
<gene>
    <name evidence="3" type="ORF">GOODEAATRI_024039</name>
</gene>
<organism evidence="3 4">
    <name type="scientific">Goodea atripinnis</name>
    <dbReference type="NCBI Taxonomy" id="208336"/>
    <lineage>
        <taxon>Eukaryota</taxon>
        <taxon>Metazoa</taxon>
        <taxon>Chordata</taxon>
        <taxon>Craniata</taxon>
        <taxon>Vertebrata</taxon>
        <taxon>Euteleostomi</taxon>
        <taxon>Actinopterygii</taxon>
        <taxon>Neopterygii</taxon>
        <taxon>Teleostei</taxon>
        <taxon>Neoteleostei</taxon>
        <taxon>Acanthomorphata</taxon>
        <taxon>Ovalentaria</taxon>
        <taxon>Atherinomorphae</taxon>
        <taxon>Cyprinodontiformes</taxon>
        <taxon>Goodeidae</taxon>
        <taxon>Goodea</taxon>
    </lineage>
</organism>
<evidence type="ECO:0000313" key="3">
    <source>
        <dbReference type="EMBL" id="MEQ2159535.1"/>
    </source>
</evidence>
<name>A0ABV0MKE0_9TELE</name>
<feature type="non-terminal residue" evidence="3">
    <location>
        <position position="1"/>
    </location>
</feature>
<comment type="caution">
    <text evidence="3">The sequence shown here is derived from an EMBL/GenBank/DDBJ whole genome shotgun (WGS) entry which is preliminary data.</text>
</comment>
<feature type="transmembrane region" description="Helical" evidence="2">
    <location>
        <begin position="6"/>
        <end position="27"/>
    </location>
</feature>
<dbReference type="EMBL" id="JAHRIO010002634">
    <property type="protein sequence ID" value="MEQ2159535.1"/>
    <property type="molecule type" value="Genomic_DNA"/>
</dbReference>
<keyword evidence="2" id="KW-1133">Transmembrane helix</keyword>
<accession>A0ABV0MKE0</accession>